<dbReference type="PANTHER" id="PTHR10039">
    <property type="entry name" value="AMELOGENIN"/>
    <property type="match status" value="1"/>
</dbReference>
<dbReference type="Proteomes" id="UP000265631">
    <property type="component" value="Unassembled WGS sequence"/>
</dbReference>
<name>A0A395M8M3_9HYPO</name>
<dbReference type="Pfam" id="PF17100">
    <property type="entry name" value="NACHT_N"/>
    <property type="match status" value="1"/>
</dbReference>
<feature type="compositionally biased region" description="Polar residues" evidence="2">
    <location>
        <begin position="33"/>
        <end position="47"/>
    </location>
</feature>
<dbReference type="InterPro" id="IPR007111">
    <property type="entry name" value="NACHT_NTPase"/>
</dbReference>
<protein>
    <recommendedName>
        <fullName evidence="3">NACHT domain-containing protein</fullName>
    </recommendedName>
</protein>
<evidence type="ECO:0000259" key="3">
    <source>
        <dbReference type="PROSITE" id="PS50837"/>
    </source>
</evidence>
<dbReference type="InterPro" id="IPR027417">
    <property type="entry name" value="P-loop_NTPase"/>
</dbReference>
<feature type="region of interest" description="Disordered" evidence="2">
    <location>
        <begin position="1"/>
        <end position="47"/>
    </location>
</feature>
<dbReference type="Pfam" id="PF24883">
    <property type="entry name" value="NPHP3_N"/>
    <property type="match status" value="1"/>
</dbReference>
<sequence>MERLRNKLNRLSARWPASRPTSPVPEVHEPLESESTASEQPHVQSTTVHVSERLWNQAYDDLKRDSSATIVDTYEKILSRHLQTDSSLEANIIYSDHAIRWEQMKRLTSKGLENTAKNSSQKQKVNQWLELSKPLREAVGAGLKAVPQAAVPWAGICCALEILSSPLTEPTKNREGMEYVLKRMDWYWELSPWLLQDVHASNSSRPMRGQLEKQIITLYQKLLLFQMKSVILLHRSRLAVFMRDLPKVDDWAGHIKEIKEAENALGVDSNQYNTLEMRTNLQEISVTAKEHAQWQRQDRLDELDNECLAELRVTNPQKDRKGIVDAKGGLFYESYRWIAENEEYKQWLAGSEDTLLWIKGDPGKGKTMLLAGIITEIEKSSPESIFYFFCQATEPRLRTATNVLRGLLWSLVRTRPHMIYHIRKEYKKEGKGAFSDSNAWQTLCDILIAILEDGDLAEACVFVIDALDECTTDRDQLLRFIVRASTSYKAKWIVSSRNWFEIEKRLDGTKRKVRLQLEMNSAAISDAVEKYVMRKVNELGAENSYSASAREEIQKHLLANADDTFLWVSLVCEELSKPDVMSHHIPTVLKSFPAGLEKLYERMVERINESRDRDLCKAALAVVGVAYRPLTLAEISSSHSILNKLSEDKNALSNIVKSCGSLLTIRGDIVYTVHQSVKDFLRSSHEVMGSGIAAEHHNVFLSSVQAMQKGLHRDLYGLNDHGALIDGIEPPKSHSLIPLQYACVHWADHFHEGLLGVLEGQYAPAFNLITTFCKQKYLYWLEAMSLLGCASEAVKAIQKVKIDVQYHAPQELRDLLEDSWRFALTHRSVMDNAPLQLYFSALIFSPETSIIRQCFKREMPSSIKVHAPSFQTWDTCLQLVPGVDNQECSLGFSPDGRHIAVISVDQYRILILDASTGGRLRSFQSVNGLLQGIAFHPDGQQLAAVFEGPVGGSTVSLYTISDGRCTGSFHTDKVTRGEVKFSPDGQLLAMDCDPPFPVFLLSDETYHLDIWNPYTKTVVQTLDTVGQRFEWISTSLGKTGLIVLSDDPLADHNIEIWDPDTQGTLSKTLTLKLHDYQQLRGIAINRERTRLALISYNSVRLCSWETDLAIHAVIEDKKYSGIAWADNDRFLIIAVPGRFGLWDLDKGMKIVCPNITPVNVLRCGRGGQIATIGGEVLSIWSLDTIAGQSKSLEGSTEKSISGLIQHPAGFIVQTAHVNSYIDGVDDHAVVEVFSRLNGDRLLQIPCAPQGCILLASNRDGSLAVVPGDKSLYPFSFDPEIGGLRPQRHFELSESAYNSAIAYGPCGKIVCNGMPIRIWDTETGQCLQKLPVHDGDYIRYHHGTAFSTSGYLAILTNGGMISIWDTEREVQIHRMDPWRGATYHVRETVHIALSADGLLALSSPAEIVVANIHQDTWLRKYKLPYSGVPSLDFELCSSIRLDTGFGVLAWDWKDDDGSACKALKLKAEDHWDPRCLSLAYTESDAWLMMGSRRVLWIPRQCADLKTFSIQSDLEKGVSTVVLVHADSVFILDVNISQI</sequence>
<organism evidence="4 5">
    <name type="scientific">Fusarium flagelliforme</name>
    <dbReference type="NCBI Taxonomy" id="2675880"/>
    <lineage>
        <taxon>Eukaryota</taxon>
        <taxon>Fungi</taxon>
        <taxon>Dikarya</taxon>
        <taxon>Ascomycota</taxon>
        <taxon>Pezizomycotina</taxon>
        <taxon>Sordariomycetes</taxon>
        <taxon>Hypocreomycetidae</taxon>
        <taxon>Hypocreales</taxon>
        <taxon>Nectriaceae</taxon>
        <taxon>Fusarium</taxon>
        <taxon>Fusarium incarnatum-equiseti species complex</taxon>
    </lineage>
</organism>
<dbReference type="InterPro" id="IPR056884">
    <property type="entry name" value="NPHP3-like_N"/>
</dbReference>
<dbReference type="InterPro" id="IPR015943">
    <property type="entry name" value="WD40/YVTN_repeat-like_dom_sf"/>
</dbReference>
<gene>
    <name evidence="4" type="ORF">FIE12Z_12361</name>
</gene>
<dbReference type="SUPFAM" id="SSF69322">
    <property type="entry name" value="Tricorn protease domain 2"/>
    <property type="match status" value="1"/>
</dbReference>
<accession>A0A395M8M3</accession>
<keyword evidence="5" id="KW-1185">Reference proteome</keyword>
<dbReference type="EMBL" id="PXXK01000578">
    <property type="protein sequence ID" value="RFN43409.1"/>
    <property type="molecule type" value="Genomic_DNA"/>
</dbReference>
<dbReference type="InterPro" id="IPR031359">
    <property type="entry name" value="NACHT_N"/>
</dbReference>
<dbReference type="Gene3D" id="3.40.50.300">
    <property type="entry name" value="P-loop containing nucleotide triphosphate hydrolases"/>
    <property type="match status" value="1"/>
</dbReference>
<dbReference type="PANTHER" id="PTHR10039:SF17">
    <property type="entry name" value="FUNGAL STAND N-TERMINAL GOODBYE DOMAIN-CONTAINING PROTEIN-RELATED"/>
    <property type="match status" value="1"/>
</dbReference>
<dbReference type="SUPFAM" id="SSF50978">
    <property type="entry name" value="WD40 repeat-like"/>
    <property type="match status" value="1"/>
</dbReference>
<dbReference type="PROSITE" id="PS50837">
    <property type="entry name" value="NACHT"/>
    <property type="match status" value="1"/>
</dbReference>
<evidence type="ECO:0000313" key="5">
    <source>
        <dbReference type="Proteomes" id="UP000265631"/>
    </source>
</evidence>
<dbReference type="InterPro" id="IPR036322">
    <property type="entry name" value="WD40_repeat_dom_sf"/>
</dbReference>
<comment type="caution">
    <text evidence="4">The sequence shown here is derived from an EMBL/GenBank/DDBJ whole genome shotgun (WGS) entry which is preliminary data.</text>
</comment>
<feature type="domain" description="NACHT" evidence="3">
    <location>
        <begin position="354"/>
        <end position="497"/>
    </location>
</feature>
<evidence type="ECO:0000256" key="2">
    <source>
        <dbReference type="SAM" id="MobiDB-lite"/>
    </source>
</evidence>
<dbReference type="SUPFAM" id="SSF52540">
    <property type="entry name" value="P-loop containing nucleoside triphosphate hydrolases"/>
    <property type="match status" value="1"/>
</dbReference>
<proteinExistence type="predicted"/>
<evidence type="ECO:0000256" key="1">
    <source>
        <dbReference type="ARBA" id="ARBA00022737"/>
    </source>
</evidence>
<evidence type="ECO:0000313" key="4">
    <source>
        <dbReference type="EMBL" id="RFN43409.1"/>
    </source>
</evidence>
<reference evidence="4 5" key="1">
    <citation type="journal article" date="2018" name="PLoS Pathog.">
        <title>Evolution of structural diversity of trichothecenes, a family of toxins produced by plant pathogenic and entomopathogenic fungi.</title>
        <authorList>
            <person name="Proctor R.H."/>
            <person name="McCormick S.P."/>
            <person name="Kim H.S."/>
            <person name="Cardoza R.E."/>
            <person name="Stanley A.M."/>
            <person name="Lindo L."/>
            <person name="Kelly A."/>
            <person name="Brown D.W."/>
            <person name="Lee T."/>
            <person name="Vaughan M.M."/>
            <person name="Alexander N.J."/>
            <person name="Busman M."/>
            <person name="Gutierrez S."/>
        </authorList>
    </citation>
    <scope>NUCLEOTIDE SEQUENCE [LARGE SCALE GENOMIC DNA]</scope>
    <source>
        <strain evidence="4 5">NRRL 13405</strain>
    </source>
</reference>
<keyword evidence="1" id="KW-0677">Repeat</keyword>
<dbReference type="Gene3D" id="2.130.10.10">
    <property type="entry name" value="YVTN repeat-like/Quinoprotein amine dehydrogenase"/>
    <property type="match status" value="3"/>
</dbReference>
<dbReference type="STRING" id="2594813.A0A395M8M3"/>